<dbReference type="EMBL" id="BPRA01000016">
    <property type="protein sequence ID" value="GJE57022.1"/>
    <property type="molecule type" value="Genomic_DNA"/>
</dbReference>
<name>A0ABQ4TS82_9HYPH</name>
<sequence>MTARIIVGAALGLALSTTAFAQSYNAPAGIPAATAPGGFEGRAAERNIEAYNGRYARPRDGQVSVDGVYTTGSVRGSAAQRGR</sequence>
<dbReference type="Proteomes" id="UP001055101">
    <property type="component" value="Unassembled WGS sequence"/>
</dbReference>
<gene>
    <name evidence="2" type="ORF">EKPJFOCH_3532</name>
</gene>
<evidence type="ECO:0000313" key="2">
    <source>
        <dbReference type="EMBL" id="GJE57022.1"/>
    </source>
</evidence>
<reference evidence="2" key="2">
    <citation type="submission" date="2021-08" db="EMBL/GenBank/DDBJ databases">
        <authorList>
            <person name="Tani A."/>
            <person name="Ola A."/>
            <person name="Ogura Y."/>
            <person name="Katsura K."/>
            <person name="Hayashi T."/>
        </authorList>
    </citation>
    <scope>NUCLEOTIDE SEQUENCE</scope>
    <source>
        <strain evidence="2">DSM 23674</strain>
    </source>
</reference>
<keyword evidence="1" id="KW-0732">Signal</keyword>
<dbReference type="RefSeq" id="WP_147816924.1">
    <property type="nucleotide sequence ID" value="NZ_BPRA01000016.1"/>
</dbReference>
<accession>A0ABQ4TS82</accession>
<reference evidence="2" key="1">
    <citation type="journal article" date="2021" name="Front. Microbiol.">
        <title>Comprehensive Comparative Genomics and Phenotyping of Methylobacterium Species.</title>
        <authorList>
            <person name="Alessa O."/>
            <person name="Ogura Y."/>
            <person name="Fujitani Y."/>
            <person name="Takami H."/>
            <person name="Hayashi T."/>
            <person name="Sahin N."/>
            <person name="Tani A."/>
        </authorList>
    </citation>
    <scope>NUCLEOTIDE SEQUENCE</scope>
    <source>
        <strain evidence="2">DSM 23674</strain>
    </source>
</reference>
<proteinExistence type="predicted"/>
<comment type="caution">
    <text evidence="2">The sequence shown here is derived from an EMBL/GenBank/DDBJ whole genome shotgun (WGS) entry which is preliminary data.</text>
</comment>
<organism evidence="2 3">
    <name type="scientific">Methylobacterium thuringiense</name>
    <dbReference type="NCBI Taxonomy" id="1003091"/>
    <lineage>
        <taxon>Bacteria</taxon>
        <taxon>Pseudomonadati</taxon>
        <taxon>Pseudomonadota</taxon>
        <taxon>Alphaproteobacteria</taxon>
        <taxon>Hyphomicrobiales</taxon>
        <taxon>Methylobacteriaceae</taxon>
        <taxon>Methylobacterium</taxon>
    </lineage>
</organism>
<evidence type="ECO:0000313" key="3">
    <source>
        <dbReference type="Proteomes" id="UP001055101"/>
    </source>
</evidence>
<feature type="chain" id="PRO_5045517942" evidence="1">
    <location>
        <begin position="22"/>
        <end position="83"/>
    </location>
</feature>
<protein>
    <submittedName>
        <fullName evidence="2">Uncharacterized protein</fullName>
    </submittedName>
</protein>
<keyword evidence="3" id="KW-1185">Reference proteome</keyword>
<evidence type="ECO:0000256" key="1">
    <source>
        <dbReference type="SAM" id="SignalP"/>
    </source>
</evidence>
<feature type="signal peptide" evidence="1">
    <location>
        <begin position="1"/>
        <end position="21"/>
    </location>
</feature>